<organism evidence="9 10">
    <name type="scientific">Xylocopilactobacillus apis</name>
    <dbReference type="NCBI Taxonomy" id="2932183"/>
    <lineage>
        <taxon>Bacteria</taxon>
        <taxon>Bacillati</taxon>
        <taxon>Bacillota</taxon>
        <taxon>Bacilli</taxon>
        <taxon>Lactobacillales</taxon>
        <taxon>Lactobacillaceae</taxon>
        <taxon>Xylocopilactobacillus</taxon>
    </lineage>
</organism>
<keyword evidence="2" id="KW-0813">Transport</keyword>
<dbReference type="RefSeq" id="WP_317694942.1">
    <property type="nucleotide sequence ID" value="NZ_AP026801.1"/>
</dbReference>
<comment type="subcellular location">
    <subcellularLocation>
        <location evidence="1">Cell membrane</location>
        <topology evidence="1">Multi-pass membrane protein</topology>
    </subcellularLocation>
</comment>
<feature type="transmembrane region" description="Helical" evidence="7">
    <location>
        <begin position="333"/>
        <end position="357"/>
    </location>
</feature>
<feature type="transmembrane region" description="Helical" evidence="7">
    <location>
        <begin position="133"/>
        <end position="152"/>
    </location>
</feature>
<feature type="transmembrane region" description="Helical" evidence="7">
    <location>
        <begin position="300"/>
        <end position="321"/>
    </location>
</feature>
<dbReference type="SUPFAM" id="SSF103473">
    <property type="entry name" value="MFS general substrate transporter"/>
    <property type="match status" value="1"/>
</dbReference>
<evidence type="ECO:0000313" key="9">
    <source>
        <dbReference type="EMBL" id="BDR56633.1"/>
    </source>
</evidence>
<sequence>MNKKKTTLAVGILSMNLLLMSTSVIGSAIAAIAKSFPTEPISKVQMIASIPQLGQLIATLLFTWLTYHLTRKNIGILAVLAVGISGMFPAFYPSSLNIILACMTVLGFGAGLISNVGPVLLQEHFEGEERASVMGWGMGFNNIGMMVFTALGGALGSSNWHNLFWIYALSLVILVFFIFTVPQDNVIGDKNKDNEKSESFLSSVKSLSGNVYIILLVTFVMSMILMTFMTNQSIVLAAKGQGTAYTAMVITIGNIGGILTAFVLKYIRKLTKTNTIAFGFIAFALSFACIEFFSSPVMHILGNMFSGMGVVMVNATIPFELSLLADERKFPIVISMNTLVSSFAGIFAPMIIAAFKIKPGDASFTFGIILSLVIATFLLIIKFGARIEKSHAEQEAQK</sequence>
<feature type="transmembrane region" description="Helical" evidence="7">
    <location>
        <begin position="242"/>
        <end position="264"/>
    </location>
</feature>
<proteinExistence type="predicted"/>
<dbReference type="InterPro" id="IPR011701">
    <property type="entry name" value="MFS"/>
</dbReference>
<accession>A0AAU9DNU0</accession>
<dbReference type="InterPro" id="IPR036259">
    <property type="entry name" value="MFS_trans_sf"/>
</dbReference>
<evidence type="ECO:0000259" key="8">
    <source>
        <dbReference type="PROSITE" id="PS50850"/>
    </source>
</evidence>
<dbReference type="GO" id="GO:0005886">
    <property type="term" value="C:plasma membrane"/>
    <property type="evidence" value="ECO:0007669"/>
    <property type="project" value="UniProtKB-SubCell"/>
</dbReference>
<dbReference type="InterPro" id="IPR020846">
    <property type="entry name" value="MFS_dom"/>
</dbReference>
<evidence type="ECO:0000256" key="7">
    <source>
        <dbReference type="SAM" id="Phobius"/>
    </source>
</evidence>
<dbReference type="Pfam" id="PF07690">
    <property type="entry name" value="MFS_1"/>
    <property type="match status" value="1"/>
</dbReference>
<feature type="transmembrane region" description="Helical" evidence="7">
    <location>
        <begin position="74"/>
        <end position="92"/>
    </location>
</feature>
<evidence type="ECO:0000256" key="4">
    <source>
        <dbReference type="ARBA" id="ARBA00022692"/>
    </source>
</evidence>
<feature type="transmembrane region" description="Helical" evidence="7">
    <location>
        <begin position="276"/>
        <end position="294"/>
    </location>
</feature>
<feature type="transmembrane region" description="Helical" evidence="7">
    <location>
        <begin position="164"/>
        <end position="182"/>
    </location>
</feature>
<gene>
    <name evidence="9" type="ORF">KIMC2_11950</name>
</gene>
<dbReference type="Gene3D" id="1.20.1250.20">
    <property type="entry name" value="MFS general substrate transporter like domains"/>
    <property type="match status" value="1"/>
</dbReference>
<feature type="domain" description="Major facilitator superfamily (MFS) profile" evidence="8">
    <location>
        <begin position="7"/>
        <end position="388"/>
    </location>
</feature>
<dbReference type="AlphaFoldDB" id="A0AAU9DNU0"/>
<keyword evidence="4 7" id="KW-0812">Transmembrane</keyword>
<reference evidence="9 10" key="1">
    <citation type="journal article" date="2023" name="Microbiol. Spectr.">
        <title>Symbiosis of Carpenter Bees with Uncharacterized Lactic Acid Bacteria Showing NAD Auxotrophy.</title>
        <authorList>
            <person name="Kawasaki S."/>
            <person name="Ozawa K."/>
            <person name="Mori T."/>
            <person name="Yamamoto A."/>
            <person name="Ito M."/>
            <person name="Ohkuma M."/>
            <person name="Sakamoto M."/>
            <person name="Matsutani M."/>
        </authorList>
    </citation>
    <scope>NUCLEOTIDE SEQUENCE [LARGE SCALE GENOMIC DNA]</scope>
    <source>
        <strain evidence="9 10">KimC2</strain>
    </source>
</reference>
<dbReference type="GO" id="GO:0022857">
    <property type="term" value="F:transmembrane transporter activity"/>
    <property type="evidence" value="ECO:0007669"/>
    <property type="project" value="InterPro"/>
</dbReference>
<feature type="transmembrane region" description="Helical" evidence="7">
    <location>
        <begin position="363"/>
        <end position="381"/>
    </location>
</feature>
<dbReference type="Proteomes" id="UP001321804">
    <property type="component" value="Chromosome"/>
</dbReference>
<dbReference type="PANTHER" id="PTHR43124:SF3">
    <property type="entry name" value="CHLORAMPHENICOL EFFLUX PUMP RV0191"/>
    <property type="match status" value="1"/>
</dbReference>
<evidence type="ECO:0000256" key="1">
    <source>
        <dbReference type="ARBA" id="ARBA00004651"/>
    </source>
</evidence>
<evidence type="ECO:0000256" key="6">
    <source>
        <dbReference type="ARBA" id="ARBA00023136"/>
    </source>
</evidence>
<name>A0AAU9DNU0_9LACO</name>
<dbReference type="EMBL" id="AP026801">
    <property type="protein sequence ID" value="BDR56633.1"/>
    <property type="molecule type" value="Genomic_DNA"/>
</dbReference>
<keyword evidence="6 7" id="KW-0472">Membrane</keyword>
<dbReference type="KEGG" id="xak:KIMC2_11950"/>
<feature type="transmembrane region" description="Helical" evidence="7">
    <location>
        <begin position="46"/>
        <end position="67"/>
    </location>
</feature>
<dbReference type="PROSITE" id="PS50850">
    <property type="entry name" value="MFS"/>
    <property type="match status" value="1"/>
</dbReference>
<keyword evidence="5 7" id="KW-1133">Transmembrane helix</keyword>
<evidence type="ECO:0000256" key="5">
    <source>
        <dbReference type="ARBA" id="ARBA00022989"/>
    </source>
</evidence>
<feature type="transmembrane region" description="Helical" evidence="7">
    <location>
        <begin position="211"/>
        <end position="230"/>
    </location>
</feature>
<feature type="transmembrane region" description="Helical" evidence="7">
    <location>
        <begin position="98"/>
        <end position="121"/>
    </location>
</feature>
<evidence type="ECO:0000256" key="3">
    <source>
        <dbReference type="ARBA" id="ARBA00022475"/>
    </source>
</evidence>
<evidence type="ECO:0000256" key="2">
    <source>
        <dbReference type="ARBA" id="ARBA00022448"/>
    </source>
</evidence>
<dbReference type="InterPro" id="IPR050189">
    <property type="entry name" value="MFS_Efflux_Transporters"/>
</dbReference>
<keyword evidence="10" id="KW-1185">Reference proteome</keyword>
<dbReference type="PANTHER" id="PTHR43124">
    <property type="entry name" value="PURINE EFFLUX PUMP PBUE"/>
    <property type="match status" value="1"/>
</dbReference>
<keyword evidence="3" id="KW-1003">Cell membrane</keyword>
<evidence type="ECO:0000313" key="10">
    <source>
        <dbReference type="Proteomes" id="UP001321804"/>
    </source>
</evidence>
<protein>
    <recommendedName>
        <fullName evidence="8">Major facilitator superfamily (MFS) profile domain-containing protein</fullName>
    </recommendedName>
</protein>